<evidence type="ECO:0000313" key="13">
    <source>
        <dbReference type="Proteomes" id="UP000504638"/>
    </source>
</evidence>
<dbReference type="GO" id="GO:0005886">
    <property type="term" value="C:plasma membrane"/>
    <property type="evidence" value="ECO:0007669"/>
    <property type="project" value="TreeGrafter"/>
</dbReference>
<reference evidence="14" key="2">
    <citation type="submission" date="2020-04" db="EMBL/GenBank/DDBJ databases">
        <authorList>
            <consortium name="NCBI Genome Project"/>
        </authorList>
    </citation>
    <scope>NUCLEOTIDE SEQUENCE</scope>
    <source>
        <strain evidence="14">CBS 781.70</strain>
    </source>
</reference>
<dbReference type="CDD" id="cd15028">
    <property type="entry name" value="7tm_Opsin-1_euk"/>
    <property type="match status" value="1"/>
</dbReference>
<feature type="transmembrane region" description="Helical" evidence="11">
    <location>
        <begin position="79"/>
        <end position="98"/>
    </location>
</feature>
<evidence type="ECO:0000256" key="8">
    <source>
        <dbReference type="ARBA" id="ARBA00022991"/>
    </source>
</evidence>
<name>A0A6G1GHE9_9PEZI</name>
<evidence type="ECO:0000256" key="1">
    <source>
        <dbReference type="ARBA" id="ARBA00004141"/>
    </source>
</evidence>
<keyword evidence="10 12" id="KW-0675">Receptor</keyword>
<dbReference type="SMART" id="SM01021">
    <property type="entry name" value="Bac_rhodopsin"/>
    <property type="match status" value="1"/>
</dbReference>
<dbReference type="InterPro" id="IPR001425">
    <property type="entry name" value="Arc/bac/fun_rhodopsins"/>
</dbReference>
<organism evidence="12">
    <name type="scientific">Eremomyces bilateralis CBS 781.70</name>
    <dbReference type="NCBI Taxonomy" id="1392243"/>
    <lineage>
        <taxon>Eukaryota</taxon>
        <taxon>Fungi</taxon>
        <taxon>Dikarya</taxon>
        <taxon>Ascomycota</taxon>
        <taxon>Pezizomycotina</taxon>
        <taxon>Dothideomycetes</taxon>
        <taxon>Dothideomycetes incertae sedis</taxon>
        <taxon>Eremomycetales</taxon>
        <taxon>Eremomycetaceae</taxon>
        <taxon>Eremomyces</taxon>
    </lineage>
</organism>
<evidence type="ECO:0000256" key="10">
    <source>
        <dbReference type="ARBA" id="ARBA00023170"/>
    </source>
</evidence>
<keyword evidence="4" id="KW-0716">Sensory transduction</keyword>
<evidence type="ECO:0000313" key="14">
    <source>
        <dbReference type="RefSeq" id="XP_033539043.1"/>
    </source>
</evidence>
<evidence type="ECO:0000313" key="12">
    <source>
        <dbReference type="EMBL" id="KAF1817412.1"/>
    </source>
</evidence>
<dbReference type="RefSeq" id="XP_033539043.1">
    <property type="nucleotide sequence ID" value="XM_033680925.1"/>
</dbReference>
<feature type="transmembrane region" description="Helical" evidence="11">
    <location>
        <begin position="220"/>
        <end position="238"/>
    </location>
</feature>
<dbReference type="PRINTS" id="PR00251">
    <property type="entry name" value="BACTRLOPSIN"/>
</dbReference>
<dbReference type="GO" id="GO:0005783">
    <property type="term" value="C:endoplasmic reticulum"/>
    <property type="evidence" value="ECO:0007669"/>
    <property type="project" value="TreeGrafter"/>
</dbReference>
<comment type="subcellular location">
    <subcellularLocation>
        <location evidence="1">Membrane</location>
        <topology evidence="1">Multi-pass membrane protein</topology>
    </subcellularLocation>
</comment>
<keyword evidence="6" id="KW-0681">Retinal protein</keyword>
<dbReference type="Proteomes" id="UP000504638">
    <property type="component" value="Unplaced"/>
</dbReference>
<dbReference type="GO" id="GO:0009881">
    <property type="term" value="F:photoreceptor activity"/>
    <property type="evidence" value="ECO:0007669"/>
    <property type="project" value="UniProtKB-KW"/>
</dbReference>
<feature type="transmembrane region" description="Helical" evidence="11">
    <location>
        <begin position="135"/>
        <end position="153"/>
    </location>
</feature>
<keyword evidence="5 11" id="KW-0812">Transmembrane</keyword>
<keyword evidence="8" id="KW-0157">Chromophore</keyword>
<evidence type="ECO:0000256" key="5">
    <source>
        <dbReference type="ARBA" id="ARBA00022692"/>
    </source>
</evidence>
<feature type="transmembrane region" description="Helical" evidence="11">
    <location>
        <begin position="188"/>
        <end position="208"/>
    </location>
</feature>
<feature type="transmembrane region" description="Helical" evidence="11">
    <location>
        <begin position="258"/>
        <end position="278"/>
    </location>
</feature>
<dbReference type="PANTHER" id="PTHR28286">
    <property type="match status" value="1"/>
</dbReference>
<dbReference type="FunFam" id="1.20.1070.10:FF:000160">
    <property type="entry name" value="Related to Opsin-1"/>
    <property type="match status" value="1"/>
</dbReference>
<sequence length="311" mass="33773">MSFESVIAEATKSLLVPTNTGSSVSKSATPLPTVIPDMPEYQTATRAGGIALWIGFAIMLISSAVFAGLSWKVPISKRVFHVVTTLVTIIATLSYFAMALGQGKTLHRTVVVHEHKHGIPPVYHTIYRELYYARYIDWFLTLPLLLLDLTLLAGVSGGHILMTVLASMIMALSGLFSALGAEGTGQKWGWYAVACIAYLVVIWHLAIHGRAAAYARNSKVGNFFVAIAGYTIIVWTAYPVVWGVANGSRHTSAVNGEIIAYVVLDILTKPVFGLWLLWTYTRVAETNVDIGGFWTNGLSGEGRIRLDDDAA</sequence>
<dbReference type="AlphaFoldDB" id="A0A6G1GHE9"/>
<keyword evidence="13" id="KW-1185">Reference proteome</keyword>
<evidence type="ECO:0000256" key="6">
    <source>
        <dbReference type="ARBA" id="ARBA00022925"/>
    </source>
</evidence>
<dbReference type="GO" id="GO:0007602">
    <property type="term" value="P:phototransduction"/>
    <property type="evidence" value="ECO:0007669"/>
    <property type="project" value="UniProtKB-KW"/>
</dbReference>
<dbReference type="GO" id="GO:0005216">
    <property type="term" value="F:monoatomic ion channel activity"/>
    <property type="evidence" value="ECO:0007669"/>
    <property type="project" value="InterPro"/>
</dbReference>
<dbReference type="Gene3D" id="1.20.1070.10">
    <property type="entry name" value="Rhodopsin 7-helix transmembrane proteins"/>
    <property type="match status" value="1"/>
</dbReference>
<feature type="transmembrane region" description="Helical" evidence="11">
    <location>
        <begin position="47"/>
        <end position="67"/>
    </location>
</feature>
<keyword evidence="9 11" id="KW-0472">Membrane</keyword>
<evidence type="ECO:0000256" key="9">
    <source>
        <dbReference type="ARBA" id="ARBA00023136"/>
    </source>
</evidence>
<reference evidence="14" key="3">
    <citation type="submission" date="2025-04" db="UniProtKB">
        <authorList>
            <consortium name="RefSeq"/>
        </authorList>
    </citation>
    <scope>IDENTIFICATION</scope>
    <source>
        <strain evidence="14">CBS 781.70</strain>
    </source>
</reference>
<gene>
    <name evidence="12 14" type="ORF">P152DRAFT_469852</name>
</gene>
<dbReference type="EMBL" id="ML975149">
    <property type="protein sequence ID" value="KAF1817412.1"/>
    <property type="molecule type" value="Genomic_DNA"/>
</dbReference>
<keyword evidence="7 11" id="KW-1133">Transmembrane helix</keyword>
<proteinExistence type="inferred from homology"/>
<reference evidence="12 14" key="1">
    <citation type="submission" date="2020-01" db="EMBL/GenBank/DDBJ databases">
        <authorList>
            <consortium name="DOE Joint Genome Institute"/>
            <person name="Haridas S."/>
            <person name="Albert R."/>
            <person name="Binder M."/>
            <person name="Bloem J."/>
            <person name="Labutti K."/>
            <person name="Salamov A."/>
            <person name="Andreopoulos B."/>
            <person name="Baker S.E."/>
            <person name="Barry K."/>
            <person name="Bills G."/>
            <person name="Bluhm B.H."/>
            <person name="Cannon C."/>
            <person name="Castanera R."/>
            <person name="Culley D.E."/>
            <person name="Daum C."/>
            <person name="Ezra D."/>
            <person name="Gonzalez J.B."/>
            <person name="Henrissat B."/>
            <person name="Kuo A."/>
            <person name="Liang C."/>
            <person name="Lipzen A."/>
            <person name="Lutzoni F."/>
            <person name="Magnuson J."/>
            <person name="Mondo S."/>
            <person name="Nolan M."/>
            <person name="Ohm R."/>
            <person name="Pangilinan J."/>
            <person name="Park H.-J."/>
            <person name="Ramirez L."/>
            <person name="Alfaro M."/>
            <person name="Sun H."/>
            <person name="Tritt A."/>
            <person name="Yoshinaga Y."/>
            <person name="Zwiers L.-H."/>
            <person name="Turgeon B.G."/>
            <person name="Goodwin S.B."/>
            <person name="Spatafora J.W."/>
            <person name="Crous P.W."/>
            <person name="Grigoriev I.V."/>
        </authorList>
    </citation>
    <scope>NUCLEOTIDE SEQUENCE</scope>
    <source>
        <strain evidence="12 14">CBS 781.70</strain>
    </source>
</reference>
<keyword evidence="3" id="KW-0600">Photoreceptor protein</keyword>
<dbReference type="Pfam" id="PF01036">
    <property type="entry name" value="Bac_rhodopsin"/>
    <property type="match status" value="1"/>
</dbReference>
<comment type="similarity">
    <text evidence="2">Belongs to the archaeal/bacterial/fungal opsin family.</text>
</comment>
<evidence type="ECO:0000256" key="3">
    <source>
        <dbReference type="ARBA" id="ARBA00022543"/>
    </source>
</evidence>
<dbReference type="OrthoDB" id="10261467at2759"/>
<dbReference type="PROSITE" id="PS00327">
    <property type="entry name" value="BACTERIAL_OPSIN_RET"/>
    <property type="match status" value="1"/>
</dbReference>
<evidence type="ECO:0000256" key="2">
    <source>
        <dbReference type="ARBA" id="ARBA00008130"/>
    </source>
</evidence>
<evidence type="ECO:0000256" key="7">
    <source>
        <dbReference type="ARBA" id="ARBA00022989"/>
    </source>
</evidence>
<evidence type="ECO:0000256" key="11">
    <source>
        <dbReference type="SAM" id="Phobius"/>
    </source>
</evidence>
<dbReference type="GeneID" id="54421495"/>
<evidence type="ECO:0000256" key="4">
    <source>
        <dbReference type="ARBA" id="ARBA00022606"/>
    </source>
</evidence>
<dbReference type="SUPFAM" id="SSF81321">
    <property type="entry name" value="Family A G protein-coupled receptor-like"/>
    <property type="match status" value="1"/>
</dbReference>
<dbReference type="InterPro" id="IPR018229">
    <property type="entry name" value="Rhodopsin_retinal_BS"/>
</dbReference>
<protein>
    <submittedName>
        <fullName evidence="12 14">Family A G protein-coupled receptor-like protein</fullName>
    </submittedName>
</protein>
<accession>A0A6G1GHE9</accession>
<dbReference type="PANTHER" id="PTHR28286:SF2">
    <property type="entry name" value="BACTERIORHODOPSIN _OPSIN, NOPA (EUROFUNG)"/>
    <property type="match status" value="1"/>
</dbReference>